<name>A0A415DKK1_PHOVU</name>
<dbReference type="Proteomes" id="UP000283958">
    <property type="component" value="Unassembled WGS sequence"/>
</dbReference>
<dbReference type="SUPFAM" id="SSF52540">
    <property type="entry name" value="P-loop containing nucleoside triphosphate hydrolases"/>
    <property type="match status" value="1"/>
</dbReference>
<organism evidence="1 2">
    <name type="scientific">Phocaeicola vulgatus</name>
    <name type="common">Bacteroides vulgatus</name>
    <dbReference type="NCBI Taxonomy" id="821"/>
    <lineage>
        <taxon>Bacteria</taxon>
        <taxon>Pseudomonadati</taxon>
        <taxon>Bacteroidota</taxon>
        <taxon>Bacteroidia</taxon>
        <taxon>Bacteroidales</taxon>
        <taxon>Bacteroidaceae</taxon>
        <taxon>Phocaeicola</taxon>
    </lineage>
</organism>
<proteinExistence type="predicted"/>
<dbReference type="GO" id="GO:0005524">
    <property type="term" value="F:ATP binding"/>
    <property type="evidence" value="ECO:0007669"/>
    <property type="project" value="UniProtKB-KW"/>
</dbReference>
<comment type="caution">
    <text evidence="1">The sequence shown here is derived from an EMBL/GenBank/DDBJ whole genome shotgun (WGS) entry which is preliminary data.</text>
</comment>
<dbReference type="RefSeq" id="WP_118327599.1">
    <property type="nucleotide sequence ID" value="NZ_QRMN01000012.1"/>
</dbReference>
<dbReference type="InterPro" id="IPR027417">
    <property type="entry name" value="P-loop_NTPase"/>
</dbReference>
<dbReference type="EMBL" id="QRMN01000012">
    <property type="protein sequence ID" value="RHJ78310.1"/>
    <property type="molecule type" value="Genomic_DNA"/>
</dbReference>
<sequence length="1314" mass="153568">MKPQKVLSYITPQIVKYQTIDDLLENNKQSSLFDDAVENLSIDNLLENCFVCIIGEPGIGKSRLTDEIKKRISTDLYSCTASEFTPTDIPAEKMYCIIDALDEVEGNSFYDVLQSIKQYKEANQDIKILFTCRKHYVASYAKHFSDCKNLQFVEIRRLNETDVLNIINNKCSKATIENVNKSSKLRELLTIPRYLTFLLECDNQQGASSNIGELFEYMIIHSIQAAIKSHKGFKYNESNKILVQRVLEKVAFVMEISRKDQISKDELYTILDGMKGNMTQMLIANFDLLFFQSRILKDTNGILQFENTELQEYLAAKELCRQDNIESVLYDIAVHKDLKHIYPNWYDVIPHISYSDDRIQTFINVFKLIVSYESNLENKSFENLLKYVDSSVLSLQQKEDLFSIIFEHYQRMPAYIMWRGPISKLLQECYIANCDPIMMLSSDQLNKIQLFNIYSIIDAIIEENKLSKCVLDYWTDTANSLMKTGDNEKQLAALNFYNALKCNAELIQLSKSYSGFTKELKEKYCEITGYGKIIDKNVVDCWLAGCYVSNPYSINAVLCIEDLTTMTYAYNRILADGKLYDFFNKKGALLVCYELYLKKQFDIAWNGDVDSRQLITRIIAGFISYHSYTAHNEINVAIKHILLEEVTGSLFIASFDRVWDLEDLFRHFGTEIIDTELISSLDKLLSQAKLEIWNIDDILVHLVNRIRGNEEKKVSITEYIERYADTFKRWDEESQKSENEKVNLHERHLIKAYKILVDSSVSNYDKYDAAYELSNDIEFVRKQNHQPLIDVIKTFFNELDLDKIAIERNAHNSFTLHLSLLKIPCFVKILYHLDDKDLLNDYRIILAKTLPNICITRHYDVNEIKEIYKSVIGSVSDDEKKQLVEWWKSREDNFMDISSDDICTCITDYGIEALFYKLEEYIEQYIANQNLDYSIAASKALNIISDYGYWDIDKYRHLFNSLEDDNIASVKVQCNAILIEKFKDSDAIKWRVEYLKNNVVKTIYNDMGHVRSISYGESEMMSPNPYMFRCFMGIAADETLAKYMLELFDFGLRLCENTDTLEYARYLLDQIYYFFVNVNKVDYISMLRQKIEEHNSKNVSYLATSIMNNAEMRFLMNEKIAIDRAVKQYNKCVEESYLNIRNDGDLRRYFTMIHFEVQKEIQDQGIYSLVRQEYLNEDFIQRELKNTIINKCCQMGLETVRVDREVTLQDNKRTDFLIRYGLCNPIMVELKLLHNKEIQEDNERQEYKNKFIQYTNATGACLSVFWIFDVHREGSNRSKFDALKAEYTDLSHTLVLLTDCKCSSGIETGYKKAK</sequence>
<accession>A0A415DKK1</accession>
<gene>
    <name evidence="1" type="ORF">DW105_06965</name>
</gene>
<protein>
    <submittedName>
        <fullName evidence="1">ATP-binding protein</fullName>
    </submittedName>
</protein>
<keyword evidence="1" id="KW-0067">ATP-binding</keyword>
<evidence type="ECO:0000313" key="2">
    <source>
        <dbReference type="Proteomes" id="UP000283958"/>
    </source>
</evidence>
<keyword evidence="1" id="KW-0547">Nucleotide-binding</keyword>
<reference evidence="1 2" key="1">
    <citation type="submission" date="2018-08" db="EMBL/GenBank/DDBJ databases">
        <title>A genome reference for cultivated species of the human gut microbiota.</title>
        <authorList>
            <person name="Zou Y."/>
            <person name="Xue W."/>
            <person name="Luo G."/>
        </authorList>
    </citation>
    <scope>NUCLEOTIDE SEQUENCE [LARGE SCALE GENOMIC DNA]</scope>
    <source>
        <strain evidence="1 2">AM09-18</strain>
    </source>
</reference>
<evidence type="ECO:0000313" key="1">
    <source>
        <dbReference type="EMBL" id="RHJ78310.1"/>
    </source>
</evidence>